<proteinExistence type="inferred from homology"/>
<sequence>VKNAVIEWRSELSSLVTDKNNARQAVCVIEWRSVLSFLVADKNNARQAKFRSQTYKVDTIYFYHHIQIDSQCHKSLKLEAEMEATNGMMEPSMKGCDGIESIKVDYVKNGEPKDGPIHGGSGQSFTESFDLNHTIDEHIVSIKCYYDEGVIQGLLQ</sequence>
<feature type="domain" description="Jacalin-type lectin" evidence="3">
    <location>
        <begin position="65"/>
        <end position="156"/>
    </location>
</feature>
<keyword evidence="2" id="KW-0430">Lectin</keyword>
<organism evidence="4 5">
    <name type="scientific">Brassica napus</name>
    <name type="common">Rape</name>
    <dbReference type="NCBI Taxonomy" id="3708"/>
    <lineage>
        <taxon>Eukaryota</taxon>
        <taxon>Viridiplantae</taxon>
        <taxon>Streptophyta</taxon>
        <taxon>Embryophyta</taxon>
        <taxon>Tracheophyta</taxon>
        <taxon>Spermatophyta</taxon>
        <taxon>Magnoliopsida</taxon>
        <taxon>eudicotyledons</taxon>
        <taxon>Gunneridae</taxon>
        <taxon>Pentapetalae</taxon>
        <taxon>rosids</taxon>
        <taxon>malvids</taxon>
        <taxon>Brassicales</taxon>
        <taxon>Brassicaceae</taxon>
        <taxon>Brassiceae</taxon>
        <taxon>Brassica</taxon>
    </lineage>
</organism>
<dbReference type="InterPro" id="IPR001229">
    <property type="entry name" value="Jacalin-like_lectin_dom"/>
</dbReference>
<comment type="similarity">
    <text evidence="1">Belongs to the jacalin lectin family.</text>
</comment>
<evidence type="ECO:0000313" key="5">
    <source>
        <dbReference type="Proteomes" id="UP000824890"/>
    </source>
</evidence>
<evidence type="ECO:0000256" key="2">
    <source>
        <dbReference type="ARBA" id="ARBA00022734"/>
    </source>
</evidence>
<dbReference type="PROSITE" id="PS51752">
    <property type="entry name" value="JACALIN_LECTIN"/>
    <property type="match status" value="1"/>
</dbReference>
<keyword evidence="5" id="KW-1185">Reference proteome</keyword>
<accession>A0ABQ8AR77</accession>
<dbReference type="EMBL" id="JAGKQM010000013">
    <property type="protein sequence ID" value="KAH0895032.1"/>
    <property type="molecule type" value="Genomic_DNA"/>
</dbReference>
<protein>
    <recommendedName>
        <fullName evidence="3">Jacalin-type lectin domain-containing protein</fullName>
    </recommendedName>
</protein>
<dbReference type="Gene3D" id="2.100.10.30">
    <property type="entry name" value="Jacalin-like lectin domain"/>
    <property type="match status" value="1"/>
</dbReference>
<name>A0ABQ8AR77_BRANA</name>
<dbReference type="SUPFAM" id="SSF51101">
    <property type="entry name" value="Mannose-binding lectins"/>
    <property type="match status" value="1"/>
</dbReference>
<gene>
    <name evidence="4" type="ORF">HID58_057461</name>
</gene>
<dbReference type="InterPro" id="IPR036404">
    <property type="entry name" value="Jacalin-like_lectin_dom_sf"/>
</dbReference>
<evidence type="ECO:0000256" key="1">
    <source>
        <dbReference type="ARBA" id="ARBA00006568"/>
    </source>
</evidence>
<dbReference type="Proteomes" id="UP000824890">
    <property type="component" value="Unassembled WGS sequence"/>
</dbReference>
<comment type="caution">
    <text evidence="4">The sequence shown here is derived from an EMBL/GenBank/DDBJ whole genome shotgun (WGS) entry which is preliminary data.</text>
</comment>
<evidence type="ECO:0000313" key="4">
    <source>
        <dbReference type="EMBL" id="KAH0895032.1"/>
    </source>
</evidence>
<dbReference type="Pfam" id="PF01419">
    <property type="entry name" value="Jacalin"/>
    <property type="match status" value="1"/>
</dbReference>
<reference evidence="4 5" key="1">
    <citation type="submission" date="2021-05" db="EMBL/GenBank/DDBJ databases">
        <title>Genome Assembly of Synthetic Allotetraploid Brassica napus Reveals Homoeologous Exchanges between Subgenomes.</title>
        <authorList>
            <person name="Davis J.T."/>
        </authorList>
    </citation>
    <scope>NUCLEOTIDE SEQUENCE [LARGE SCALE GENOMIC DNA]</scope>
    <source>
        <strain evidence="5">cv. Da-Ae</strain>
        <tissue evidence="4">Seedling</tissue>
    </source>
</reference>
<evidence type="ECO:0000259" key="3">
    <source>
        <dbReference type="PROSITE" id="PS51752"/>
    </source>
</evidence>
<feature type="non-terminal residue" evidence="4">
    <location>
        <position position="1"/>
    </location>
</feature>